<dbReference type="Gene3D" id="3.30.70.1060">
    <property type="entry name" value="Dimeric alpha+beta barrel"/>
    <property type="match status" value="1"/>
</dbReference>
<dbReference type="InterPro" id="IPR011008">
    <property type="entry name" value="Dimeric_a/b-barrel"/>
</dbReference>
<name>A0A0B5I032_9ACTN</name>
<dbReference type="SUPFAM" id="SSF54909">
    <property type="entry name" value="Dimeric alpha+beta barrel"/>
    <property type="match status" value="1"/>
</dbReference>
<dbReference type="Pfam" id="PF03795">
    <property type="entry name" value="YCII"/>
    <property type="match status" value="1"/>
</dbReference>
<reference evidence="3 4" key="1">
    <citation type="submission" date="2014-12" db="EMBL/GenBank/DDBJ databases">
        <title>Complete genome sequence of Streptomyces vietnamensis strain GIMV4.0001, a genetic manipulable producer of the benzoisochromanequinone antibiotic granaticin.</title>
        <authorList>
            <person name="Deng M.R."/>
            <person name="Guo J."/>
            <person name="Ma L.Y."/>
            <person name="Feng G.D."/>
            <person name="Mo C.Y."/>
            <person name="Zhu H.H."/>
        </authorList>
    </citation>
    <scope>NUCLEOTIDE SEQUENCE [LARGE SCALE GENOMIC DNA]</scope>
    <source>
        <strain evidence="4">GIMV4.0001</strain>
    </source>
</reference>
<evidence type="ECO:0000313" key="4">
    <source>
        <dbReference type="Proteomes" id="UP000031774"/>
    </source>
</evidence>
<proteinExistence type="inferred from homology"/>
<dbReference type="PANTHER" id="PTHR35174">
    <property type="entry name" value="BLL7171 PROTEIN-RELATED"/>
    <property type="match status" value="1"/>
</dbReference>
<protein>
    <recommendedName>
        <fullName evidence="2">YCII-related domain-containing protein</fullName>
    </recommendedName>
</protein>
<feature type="domain" description="YCII-related" evidence="2">
    <location>
        <begin position="1"/>
        <end position="111"/>
    </location>
</feature>
<sequence length="115" mass="12328">MKYALVIFETDESRRRIQADRAAYRKEYEGWIGGLAAAGKLVGGDALETEHTAPATVRTAADGTTTVTDGPAHTGEETLGGWFVVDVADRAEALELARSLPTPETVEIRPLLESA</sequence>
<comment type="similarity">
    <text evidence="1">Belongs to the YciI family.</text>
</comment>
<dbReference type="InterPro" id="IPR005545">
    <property type="entry name" value="YCII"/>
</dbReference>
<accession>A0A0B5I032</accession>
<dbReference type="PANTHER" id="PTHR35174:SF3">
    <property type="entry name" value="BLL7171 PROTEIN"/>
    <property type="match status" value="1"/>
</dbReference>
<evidence type="ECO:0000259" key="2">
    <source>
        <dbReference type="Pfam" id="PF03795"/>
    </source>
</evidence>
<dbReference type="STRING" id="362257.SVTN_17890"/>
<gene>
    <name evidence="3" type="ORF">SVTN_17890</name>
</gene>
<dbReference type="AlphaFoldDB" id="A0A0B5I032"/>
<dbReference type="EMBL" id="CP010407">
    <property type="protein sequence ID" value="AJF65981.1"/>
    <property type="molecule type" value="Genomic_DNA"/>
</dbReference>
<organism evidence="3 4">
    <name type="scientific">Streptomyces vietnamensis</name>
    <dbReference type="NCBI Taxonomy" id="362257"/>
    <lineage>
        <taxon>Bacteria</taxon>
        <taxon>Bacillati</taxon>
        <taxon>Actinomycetota</taxon>
        <taxon>Actinomycetes</taxon>
        <taxon>Kitasatosporales</taxon>
        <taxon>Streptomycetaceae</taxon>
        <taxon>Streptomyces</taxon>
    </lineage>
</organism>
<keyword evidence="4" id="KW-1185">Reference proteome</keyword>
<evidence type="ECO:0000313" key="3">
    <source>
        <dbReference type="EMBL" id="AJF65981.1"/>
    </source>
</evidence>
<dbReference type="HOGENOM" id="CLU_130902_2_2_11"/>
<dbReference type="Proteomes" id="UP000031774">
    <property type="component" value="Chromosome"/>
</dbReference>
<dbReference type="KEGG" id="svt:SVTN_17890"/>
<dbReference type="RefSeq" id="WP_041129998.1">
    <property type="nucleotide sequence ID" value="NZ_CP010407.1"/>
</dbReference>
<evidence type="ECO:0000256" key="1">
    <source>
        <dbReference type="ARBA" id="ARBA00007689"/>
    </source>
</evidence>